<keyword evidence="1" id="KW-1133">Transmembrane helix</keyword>
<name>A0ABV7EJC1_9GAMM</name>
<dbReference type="Pfam" id="PF11174">
    <property type="entry name" value="DUF2970"/>
    <property type="match status" value="1"/>
</dbReference>
<evidence type="ECO:0000313" key="3">
    <source>
        <dbReference type="Proteomes" id="UP001595462"/>
    </source>
</evidence>
<organism evidence="2 3">
    <name type="scientific">Salinisphaera aquimarina</name>
    <dbReference type="NCBI Taxonomy" id="2094031"/>
    <lineage>
        <taxon>Bacteria</taxon>
        <taxon>Pseudomonadati</taxon>
        <taxon>Pseudomonadota</taxon>
        <taxon>Gammaproteobacteria</taxon>
        <taxon>Salinisphaerales</taxon>
        <taxon>Salinisphaeraceae</taxon>
        <taxon>Salinisphaera</taxon>
    </lineage>
</organism>
<proteinExistence type="predicted"/>
<dbReference type="InterPro" id="IPR021344">
    <property type="entry name" value="DUF2970"/>
</dbReference>
<accession>A0ABV7EJC1</accession>
<sequence length="76" mass="8395">MRHHDEDDTRKPAPTLWQTWMSVLAAFFGVQSSANRERDFTRGKASHFILLGLLATALFVGVLVGIVTLVTRLAGV</sequence>
<gene>
    <name evidence="2" type="ORF">ACFOSU_02805</name>
</gene>
<feature type="transmembrane region" description="Helical" evidence="1">
    <location>
        <begin position="46"/>
        <end position="70"/>
    </location>
</feature>
<keyword evidence="1" id="KW-0472">Membrane</keyword>
<keyword evidence="1" id="KW-0812">Transmembrane</keyword>
<reference evidence="3" key="1">
    <citation type="journal article" date="2019" name="Int. J. Syst. Evol. Microbiol.">
        <title>The Global Catalogue of Microorganisms (GCM) 10K type strain sequencing project: providing services to taxonomists for standard genome sequencing and annotation.</title>
        <authorList>
            <consortium name="The Broad Institute Genomics Platform"/>
            <consortium name="The Broad Institute Genome Sequencing Center for Infectious Disease"/>
            <person name="Wu L."/>
            <person name="Ma J."/>
        </authorList>
    </citation>
    <scope>NUCLEOTIDE SEQUENCE [LARGE SCALE GENOMIC DNA]</scope>
    <source>
        <strain evidence="3">KCTC 52640</strain>
    </source>
</reference>
<evidence type="ECO:0000256" key="1">
    <source>
        <dbReference type="SAM" id="Phobius"/>
    </source>
</evidence>
<dbReference type="EMBL" id="JBHRSS010000001">
    <property type="protein sequence ID" value="MFC3102817.1"/>
    <property type="molecule type" value="Genomic_DNA"/>
</dbReference>
<evidence type="ECO:0000313" key="2">
    <source>
        <dbReference type="EMBL" id="MFC3102817.1"/>
    </source>
</evidence>
<keyword evidence="3" id="KW-1185">Reference proteome</keyword>
<dbReference type="RefSeq" id="WP_380686248.1">
    <property type="nucleotide sequence ID" value="NZ_JBHRSS010000001.1"/>
</dbReference>
<protein>
    <submittedName>
        <fullName evidence="2">DUF2970 domain-containing protein</fullName>
    </submittedName>
</protein>
<dbReference type="Proteomes" id="UP001595462">
    <property type="component" value="Unassembled WGS sequence"/>
</dbReference>
<comment type="caution">
    <text evidence="2">The sequence shown here is derived from an EMBL/GenBank/DDBJ whole genome shotgun (WGS) entry which is preliminary data.</text>
</comment>